<dbReference type="PANTHER" id="PTHR33706:SF1">
    <property type="entry name" value="TPR REPEAT PROTEIN"/>
    <property type="match status" value="1"/>
</dbReference>
<dbReference type="Gene3D" id="3.90.930.1">
    <property type="match status" value="3"/>
</dbReference>
<dbReference type="EMBL" id="JAVRHM010000011">
    <property type="protein sequence ID" value="MDT0690261.1"/>
    <property type="molecule type" value="Genomic_DNA"/>
</dbReference>
<dbReference type="InterPro" id="IPR011990">
    <property type="entry name" value="TPR-like_helical_dom_sf"/>
</dbReference>
<dbReference type="InterPro" id="IPR011652">
    <property type="entry name" value="MORN_2"/>
</dbReference>
<dbReference type="InterPro" id="IPR019734">
    <property type="entry name" value="TPR_rpt"/>
</dbReference>
<organism evidence="3 4">
    <name type="scientific">Autumnicola patrickiae</name>
    <dbReference type="NCBI Taxonomy" id="3075591"/>
    <lineage>
        <taxon>Bacteria</taxon>
        <taxon>Pseudomonadati</taxon>
        <taxon>Bacteroidota</taxon>
        <taxon>Flavobacteriia</taxon>
        <taxon>Flavobacteriales</taxon>
        <taxon>Flavobacteriaceae</taxon>
        <taxon>Autumnicola</taxon>
    </lineage>
</organism>
<dbReference type="SMART" id="SM00028">
    <property type="entry name" value="TPR"/>
    <property type="match status" value="4"/>
</dbReference>
<keyword evidence="2" id="KW-0732">Signal</keyword>
<dbReference type="SUPFAM" id="SSF82185">
    <property type="entry name" value="Histone H3 K4-specific methyltransferase SET7/9 N-terminal domain"/>
    <property type="match status" value="7"/>
</dbReference>
<reference evidence="3 4" key="1">
    <citation type="submission" date="2023-09" db="EMBL/GenBank/DDBJ databases">
        <authorList>
            <person name="Rey-Velasco X."/>
        </authorList>
    </citation>
    <scope>NUCLEOTIDE SEQUENCE [LARGE SCALE GENOMIC DNA]</scope>
    <source>
        <strain evidence="3 4">F188</strain>
    </source>
</reference>
<feature type="repeat" description="TPR" evidence="1">
    <location>
        <begin position="131"/>
        <end position="164"/>
    </location>
</feature>
<dbReference type="Proteomes" id="UP001261624">
    <property type="component" value="Unassembled WGS sequence"/>
</dbReference>
<dbReference type="Pfam" id="PF07661">
    <property type="entry name" value="MORN_2"/>
    <property type="match status" value="13"/>
</dbReference>
<dbReference type="PANTHER" id="PTHR33706">
    <property type="entry name" value="MORN VARIANT REPEAT PROTEIN"/>
    <property type="match status" value="1"/>
</dbReference>
<feature type="signal peptide" evidence="2">
    <location>
        <begin position="1"/>
        <end position="18"/>
    </location>
</feature>
<evidence type="ECO:0000313" key="3">
    <source>
        <dbReference type="EMBL" id="MDT0690261.1"/>
    </source>
</evidence>
<dbReference type="PROSITE" id="PS50005">
    <property type="entry name" value="TPR"/>
    <property type="match status" value="2"/>
</dbReference>
<feature type="chain" id="PRO_5046393024" evidence="2">
    <location>
        <begin position="19"/>
        <end position="1096"/>
    </location>
</feature>
<dbReference type="RefSeq" id="WP_311684595.1">
    <property type="nucleotide sequence ID" value="NZ_JAVRHM010000011.1"/>
</dbReference>
<evidence type="ECO:0000313" key="4">
    <source>
        <dbReference type="Proteomes" id="UP001261624"/>
    </source>
</evidence>
<protein>
    <submittedName>
        <fullName evidence="3">Tetratricopeptide repeat protein</fullName>
    </submittedName>
</protein>
<keyword evidence="1" id="KW-0802">TPR repeat</keyword>
<feature type="repeat" description="TPR" evidence="1">
    <location>
        <begin position="97"/>
        <end position="130"/>
    </location>
</feature>
<dbReference type="Gene3D" id="1.25.40.10">
    <property type="entry name" value="Tetratricopeptide repeat domain"/>
    <property type="match status" value="1"/>
</dbReference>
<comment type="caution">
    <text evidence="3">The sequence shown here is derived from an EMBL/GenBank/DDBJ whole genome shotgun (WGS) entry which is preliminary data.</text>
</comment>
<dbReference type="Gene3D" id="2.20.110.10">
    <property type="entry name" value="Histone H3 K4-specific methyltransferase SET7/9 N-terminal domain"/>
    <property type="match status" value="6"/>
</dbReference>
<name>A0ABU3E2R5_9FLAO</name>
<dbReference type="PROSITE" id="PS50293">
    <property type="entry name" value="TPR_REGION"/>
    <property type="match status" value="1"/>
</dbReference>
<sequence>MKKILFFAAFVVVNFVSAQEKIPFNDISEISPLALKSAQEGDFNKTLELLDRVNKNDSSYCSVLVSKSYYYLKLERYEDALTTAEEGLKRKCPDNTVSFYTNAGVALLNNEDYSGALRTYEEAIELFPKNAMLWNNKGVILEKLNRTEEAVQAYKAAIFYDPTYTNPHVKLGDIFYRQKRMTQALMCFNMYLLLAPDGENAYSTLEALNNIAAAKNPNVPDPELEISHEDLFKETDLILNNRIALNDKYKVDNKVNIALVKQNHIMLEQLKNLKGEDGDFWSEVYLPAYQWIANNDLFDEFTYAVTYSVRNEEYKNLISKNTDNIKEFLNAFVAKWTSLLADAPEKPGDGENGMKYFYENSAVQSVGKMDKNLNIGEWKIYNENGQLSTIGSFDKEGKKTGQWLVYNAEEKLEETAYFEDDQLNGENITYYSNEQINIFTGFKEDELEGEYLYYNNNGALLQKKYFSKGKLEGPFVSYFEVGEELPEFKIQYKENEVVGTVKEYYANGKLFAETSYSTGVQNGPEKRYHSNGQLYSEIEYKEGQPIGKYTSYFPNGKKMEEGEYVDGELNARFTTYYDNGNIESIGNFSKGVLEGEYKYYDRDGKPYYDYEYKKGEIIAYKFYDKSGAVIKEDKKKAGEFNYIGYSPYGNKTTEGIYNVSGGKTGIWKFYTKNGVLQSEGDYENNELQGKYLEYYSDGKIAKEQFYQDGVVKDYTVEYHLNGKMKNQGWYKDGASQGEWRFYYQDGTPESVNYFHNGEMHGRQDYYSVDGKLYRSLNYEYGKLLNEIYYSQDGEIYEDINYDLAGAYTVLDKHPNAEVEIEMTYLNGVKHGAYKSYNFNGGQMSTGNYLNGTEHGEWIWYHENGQKERVANYELGGLHGNLVNYYDDGVVEDEDYFDFGKATGTWKSYYRNGSLDVVTEYENDAEHGRKEFYDPSGELQLVRFYQHGRLMGYSYLKDGKELPMIPLENETGKIEAFYSNGKPSRTMEYKNGNLVNDYKQYYSSGELEQEMSYHHGAYHGESTMYFVNGNVKVKENYQYDMREGAYQEYFENGNLKEESNYLNGKKSGLSKNYNSEGELIKEEIYFNGEVHAAKTFI</sequence>
<evidence type="ECO:0000256" key="2">
    <source>
        <dbReference type="SAM" id="SignalP"/>
    </source>
</evidence>
<evidence type="ECO:0000256" key="1">
    <source>
        <dbReference type="PROSITE-ProRule" id="PRU00339"/>
    </source>
</evidence>
<proteinExistence type="predicted"/>
<dbReference type="Pfam" id="PF13432">
    <property type="entry name" value="TPR_16"/>
    <property type="match status" value="1"/>
</dbReference>
<gene>
    <name evidence="3" type="ORF">RM549_10730</name>
</gene>
<keyword evidence="4" id="KW-1185">Reference proteome</keyword>
<dbReference type="SUPFAM" id="SSF48452">
    <property type="entry name" value="TPR-like"/>
    <property type="match status" value="1"/>
</dbReference>
<accession>A0ABU3E2R5</accession>